<sequence>MEKRTKILLEHVPHSLNYGTTMMAINFINFFKDKNVDIFLDTQNIEDISRLKESCEYSNIYKDSFFKRRKNKFIRIFYKLFIQPFVLRKYDYIFILGGDDLSEYYGRLLFFINALSMMMYSQKRKRLFLLGQSVGPFTGINKLIAKILIKNSNLYTRDTYCSEYLRNNLKINYFKEMKDLAFLDLPFQKNERIDILNKYNLEESKYISIVPSGLYKSYTLNYNTYLKNWIQVIETLLENYPKEKILLLAHVVSSDSSSDINIIEDIYSSISFEKRKQIVKIITPILPVEARYLLGNSIYTITGRMHAAVSTFQMYKPAISLSYSIKYKGVIGDLGRNDLIIEASNNNIWEEYLVKEKILDKIKYLKENYTSIIKEIKESIDITKKEVEKNLNEIKEIIKRKEK</sequence>
<keyword evidence="3" id="KW-1185">Reference proteome</keyword>
<accession>A0A133NN35</accession>
<organism evidence="2 3">
    <name type="scientific">Fusobacterium nucleatum</name>
    <dbReference type="NCBI Taxonomy" id="851"/>
    <lineage>
        <taxon>Bacteria</taxon>
        <taxon>Fusobacteriati</taxon>
        <taxon>Fusobacteriota</taxon>
        <taxon>Fusobacteriia</taxon>
        <taxon>Fusobacteriales</taxon>
        <taxon>Fusobacteriaceae</taxon>
        <taxon>Fusobacterium</taxon>
    </lineage>
</organism>
<protein>
    <recommendedName>
        <fullName evidence="1">Polysaccharide pyruvyl transferase domain-containing protein</fullName>
    </recommendedName>
</protein>
<evidence type="ECO:0000259" key="1">
    <source>
        <dbReference type="Pfam" id="PF04230"/>
    </source>
</evidence>
<evidence type="ECO:0000313" key="2">
    <source>
        <dbReference type="EMBL" id="KXA17698.1"/>
    </source>
</evidence>
<gene>
    <name evidence="2" type="ORF">HMPREF3221_01915</name>
</gene>
<dbReference type="PANTHER" id="PTHR36836">
    <property type="entry name" value="COLANIC ACID BIOSYNTHESIS PROTEIN WCAK"/>
    <property type="match status" value="1"/>
</dbReference>
<dbReference type="EMBL" id="LRPY01000187">
    <property type="protein sequence ID" value="KXA17698.1"/>
    <property type="molecule type" value="Genomic_DNA"/>
</dbReference>
<dbReference type="Proteomes" id="UP000070401">
    <property type="component" value="Unassembled WGS sequence"/>
</dbReference>
<comment type="caution">
    <text evidence="2">The sequence shown here is derived from an EMBL/GenBank/DDBJ whole genome shotgun (WGS) entry which is preliminary data.</text>
</comment>
<dbReference type="PATRIC" id="fig|851.8.peg.1927"/>
<reference evidence="3" key="1">
    <citation type="submission" date="2016-01" db="EMBL/GenBank/DDBJ databases">
        <authorList>
            <person name="Mitreva M."/>
            <person name="Pepin K.H."/>
            <person name="Mihindukulasuriya K.A."/>
            <person name="Fulton R."/>
            <person name="Fronick C."/>
            <person name="O'Laughlin M."/>
            <person name="Miner T."/>
            <person name="Herter B."/>
            <person name="Rosa B.A."/>
            <person name="Cordes M."/>
            <person name="Tomlinson C."/>
            <person name="Wollam A."/>
            <person name="Palsikar V.B."/>
            <person name="Mardis E.R."/>
            <person name="Wilson R.K."/>
        </authorList>
    </citation>
    <scope>NUCLEOTIDE SEQUENCE [LARGE SCALE GENOMIC DNA]</scope>
    <source>
        <strain evidence="3">MJR7757B</strain>
    </source>
</reference>
<name>A0A133NN35_FUSNU</name>
<dbReference type="PANTHER" id="PTHR36836:SF1">
    <property type="entry name" value="COLANIC ACID BIOSYNTHESIS PROTEIN WCAK"/>
    <property type="match status" value="1"/>
</dbReference>
<proteinExistence type="predicted"/>
<dbReference type="AlphaFoldDB" id="A0A133NN35"/>
<evidence type="ECO:0000313" key="3">
    <source>
        <dbReference type="Proteomes" id="UP000070401"/>
    </source>
</evidence>
<dbReference type="InterPro" id="IPR007345">
    <property type="entry name" value="Polysacch_pyruvyl_Trfase"/>
</dbReference>
<dbReference type="Pfam" id="PF04230">
    <property type="entry name" value="PS_pyruv_trans"/>
    <property type="match status" value="1"/>
</dbReference>
<feature type="domain" description="Polysaccharide pyruvyl transferase" evidence="1">
    <location>
        <begin position="17"/>
        <end position="324"/>
    </location>
</feature>
<dbReference type="RefSeq" id="WP_060798777.1">
    <property type="nucleotide sequence ID" value="NZ_KQ956750.1"/>
</dbReference>